<feature type="transmembrane region" description="Helical" evidence="1">
    <location>
        <begin position="42"/>
        <end position="64"/>
    </location>
</feature>
<dbReference type="InterPro" id="IPR004676">
    <property type="entry name" value="Cd-R_transporter"/>
</dbReference>
<name>A0ABV0JG60_9CYAN</name>
<dbReference type="Proteomes" id="UP001464891">
    <property type="component" value="Unassembled WGS sequence"/>
</dbReference>
<dbReference type="RefSeq" id="WP_190442431.1">
    <property type="nucleotide sequence ID" value="NZ_JAMPKM010000044.1"/>
</dbReference>
<keyword evidence="1" id="KW-0812">Transmembrane</keyword>
<reference evidence="2 3" key="1">
    <citation type="submission" date="2022-04" db="EMBL/GenBank/DDBJ databases">
        <title>Positive selection, recombination, and allopatry shape intraspecific diversity of widespread and dominant cyanobacteria.</title>
        <authorList>
            <person name="Wei J."/>
            <person name="Shu W."/>
            <person name="Hu C."/>
        </authorList>
    </citation>
    <scope>NUCLEOTIDE SEQUENCE [LARGE SCALE GENOMIC DNA]</scope>
    <source>
        <strain evidence="2 3">GB2-A4</strain>
    </source>
</reference>
<feature type="transmembrane region" description="Helical" evidence="1">
    <location>
        <begin position="185"/>
        <end position="207"/>
    </location>
</feature>
<comment type="caution">
    <text evidence="2">The sequence shown here is derived from an EMBL/GenBank/DDBJ whole genome shotgun (WGS) entry which is preliminary data.</text>
</comment>
<feature type="transmembrane region" description="Helical" evidence="1">
    <location>
        <begin position="6"/>
        <end position="30"/>
    </location>
</feature>
<organism evidence="2 3">
    <name type="scientific">Trichocoleus desertorum GB2-A4</name>
    <dbReference type="NCBI Taxonomy" id="2933944"/>
    <lineage>
        <taxon>Bacteria</taxon>
        <taxon>Bacillati</taxon>
        <taxon>Cyanobacteriota</taxon>
        <taxon>Cyanophyceae</taxon>
        <taxon>Leptolyngbyales</taxon>
        <taxon>Trichocoleusaceae</taxon>
        <taxon>Trichocoleus</taxon>
    </lineage>
</organism>
<keyword evidence="1" id="KW-1133">Transmembrane helix</keyword>
<keyword evidence="1" id="KW-0472">Membrane</keyword>
<keyword evidence="3" id="KW-1185">Reference proteome</keyword>
<accession>A0ABV0JG60</accession>
<dbReference type="Pfam" id="PF03596">
    <property type="entry name" value="Cad"/>
    <property type="match status" value="1"/>
</dbReference>
<feature type="transmembrane region" description="Helical" evidence="1">
    <location>
        <begin position="70"/>
        <end position="88"/>
    </location>
</feature>
<gene>
    <name evidence="2" type="ORF">NC998_27150</name>
</gene>
<evidence type="ECO:0000256" key="1">
    <source>
        <dbReference type="SAM" id="Phobius"/>
    </source>
</evidence>
<protein>
    <submittedName>
        <fullName evidence="2">Cadmium resistance transporter</fullName>
    </submittedName>
</protein>
<evidence type="ECO:0000313" key="3">
    <source>
        <dbReference type="Proteomes" id="UP001464891"/>
    </source>
</evidence>
<sequence length="221" mass="23795">MNWFGRAVITGVTAFAATNIDDIVILMLFFSQVNANFRPKHIIWGQYLGFTTLMIACLPGFLGGLVIPKAWIGCLGFVPIVIGISHWLNRKQNGTQVQTVTDELSLEKAVASGVPSYLGLLVPQVYHVAAVTLANGGDNIGIYVPLLASSDPASLAVILSVFFVLVGVWCYIAERLTRQPAVARLLTAYGQAIVPFILIGLGLYILVDSGTYRLLPAFSSP</sequence>
<dbReference type="EMBL" id="JAMPKM010000044">
    <property type="protein sequence ID" value="MEP0820768.1"/>
    <property type="molecule type" value="Genomic_DNA"/>
</dbReference>
<evidence type="ECO:0000313" key="2">
    <source>
        <dbReference type="EMBL" id="MEP0820768.1"/>
    </source>
</evidence>
<feature type="transmembrane region" description="Helical" evidence="1">
    <location>
        <begin position="153"/>
        <end position="173"/>
    </location>
</feature>
<proteinExistence type="predicted"/>